<dbReference type="InterPro" id="IPR003593">
    <property type="entry name" value="AAA+_ATPase"/>
</dbReference>
<evidence type="ECO:0000256" key="2">
    <source>
        <dbReference type="ARBA" id="ARBA00005814"/>
    </source>
</evidence>
<evidence type="ECO:0000256" key="4">
    <source>
        <dbReference type="ARBA" id="ARBA00022692"/>
    </source>
</evidence>
<dbReference type="GO" id="GO:0140359">
    <property type="term" value="F:ABC-type transporter activity"/>
    <property type="evidence" value="ECO:0007669"/>
    <property type="project" value="InterPro"/>
</dbReference>
<sequence length="739" mass="82565">MVNTKIGQYISFHDVSYSAKAYKFYIYPSGYVKILHNLTGIMKPGINVIIGPTGCGKTTFLDVLAGRSDPSLVSGMVLINGKDRPPNFKRTSAYVSQNNFAVGALTVRENLYFSAALRLPAWVSRKERESRVTALLMKLGLNSVADVKVGMEIMRGISGGERKRTNIGIELITDPSVIFLDEPTTGLDTHTASKLMKLLKQLTVDGKTIIASIHQPNSSIYKLVDSLTILCNGRAIYHGTVADGAPLKYFGSLGYKVSSRENPADFFIDLLHEDLPAKAKDRLPPAEEDDEPVREECAAAVEESKPMSICAARIQQLQRIFEASTEWSSWMNEARGIFFTWRSLQKPPKQMSRECSSTHFHSISGSEAELSPLMINASKPKTGEREATQSCDEEIKNTARVYPTSIDDVFVTCTRDEQSKNEGGERGDYDVEKWGKKWYQPIPLHQQFGVLASRGFLDTLRNPNGVAVPFIGVAIFTLILGTVYYQLDLSSEAGIQNRTGLFYFVCLELAYFNGNAVDIFIRDQARFKHERACGFYCTSMYFLAKVVCEVLPMKLGPVLFFFPILYAMTGLRRSFTAMLFWQAACLCMGAASTALVIFCILLFNHVALGYAVAGILLSFMMTFGGFLLNVVSAWWLGWCRYLSIFWYALSAMSINEMQGLQFCPKVTNSPLHREAFTGPFAGGNLTKSSVCVSGNVFLQSRGMTFDTPWQEWSNVVALFVIAFMAFFLCYFRLRFTRTY</sequence>
<dbReference type="GO" id="GO:0005524">
    <property type="term" value="F:ATP binding"/>
    <property type="evidence" value="ECO:0007669"/>
    <property type="project" value="UniProtKB-KW"/>
</dbReference>
<dbReference type="InterPro" id="IPR027417">
    <property type="entry name" value="P-loop_NTPase"/>
</dbReference>
<feature type="transmembrane region" description="Helical" evidence="9">
    <location>
        <begin position="499"/>
        <end position="521"/>
    </location>
</feature>
<protein>
    <submittedName>
        <fullName evidence="11">ATP binding cassette sub family G</fullName>
    </submittedName>
</protein>
<dbReference type="PANTHER" id="PTHR48041">
    <property type="entry name" value="ABC TRANSPORTER G FAMILY MEMBER 28"/>
    <property type="match status" value="1"/>
</dbReference>
<dbReference type="Pfam" id="PF01061">
    <property type="entry name" value="ABC2_membrane"/>
    <property type="match status" value="1"/>
</dbReference>
<dbReference type="Gene3D" id="3.40.50.300">
    <property type="entry name" value="P-loop containing nucleotide triphosphate hydrolases"/>
    <property type="match status" value="1"/>
</dbReference>
<dbReference type="OrthoDB" id="66620at2759"/>
<dbReference type="GO" id="GO:0015562">
    <property type="term" value="F:efflux transmembrane transporter activity"/>
    <property type="evidence" value="ECO:0007669"/>
    <property type="project" value="UniProtKB-ARBA"/>
</dbReference>
<evidence type="ECO:0000256" key="1">
    <source>
        <dbReference type="ARBA" id="ARBA00004141"/>
    </source>
</evidence>
<dbReference type="Pfam" id="PF19055">
    <property type="entry name" value="ABC2_membrane_7"/>
    <property type="match status" value="1"/>
</dbReference>
<dbReference type="GO" id="GO:0008514">
    <property type="term" value="F:organic anion transmembrane transporter activity"/>
    <property type="evidence" value="ECO:0007669"/>
    <property type="project" value="UniProtKB-ARBA"/>
</dbReference>
<evidence type="ECO:0000259" key="10">
    <source>
        <dbReference type="PROSITE" id="PS50893"/>
    </source>
</evidence>
<dbReference type="InterPro" id="IPR043926">
    <property type="entry name" value="ABCG_dom"/>
</dbReference>
<feature type="domain" description="ABC transporter" evidence="10">
    <location>
        <begin position="10"/>
        <end position="257"/>
    </location>
</feature>
<evidence type="ECO:0000313" key="11">
    <source>
        <dbReference type="EMBL" id="CDS35733.1"/>
    </source>
</evidence>
<feature type="transmembrane region" description="Helical" evidence="9">
    <location>
        <begin position="579"/>
        <end position="603"/>
    </location>
</feature>
<accession>A0A068XTZ7</accession>
<evidence type="ECO:0000256" key="6">
    <source>
        <dbReference type="ARBA" id="ARBA00022840"/>
    </source>
</evidence>
<dbReference type="EMBL" id="LN902841">
    <property type="protein sequence ID" value="CDS35733.1"/>
    <property type="molecule type" value="Genomic_DNA"/>
</dbReference>
<gene>
    <name evidence="11" type="ORF">EmuJ_001167900</name>
</gene>
<keyword evidence="12" id="KW-1185">Reference proteome</keyword>
<dbReference type="SUPFAM" id="SSF52540">
    <property type="entry name" value="P-loop containing nucleoside triphosphate hydrolases"/>
    <property type="match status" value="1"/>
</dbReference>
<feature type="transmembrane region" description="Helical" evidence="9">
    <location>
        <begin position="542"/>
        <end position="567"/>
    </location>
</feature>
<comment type="subcellular location">
    <subcellularLocation>
        <location evidence="1">Membrane</location>
        <topology evidence="1">Multi-pass membrane protein</topology>
    </subcellularLocation>
</comment>
<dbReference type="GO" id="GO:0016324">
    <property type="term" value="C:apical plasma membrane"/>
    <property type="evidence" value="ECO:0007669"/>
    <property type="project" value="UniProtKB-ARBA"/>
</dbReference>
<dbReference type="Proteomes" id="UP000017246">
    <property type="component" value="Unassembled WGS sequence"/>
</dbReference>
<dbReference type="FunFam" id="3.40.50.300:FF:000622">
    <property type="entry name" value="ATP-binding cassette sub-family G member 2"/>
    <property type="match status" value="1"/>
</dbReference>
<dbReference type="InterPro" id="IPR050352">
    <property type="entry name" value="ABCG_transporters"/>
</dbReference>
<name>A0A068XTZ7_ECHMU</name>
<dbReference type="GO" id="GO:0016887">
    <property type="term" value="F:ATP hydrolysis activity"/>
    <property type="evidence" value="ECO:0007669"/>
    <property type="project" value="InterPro"/>
</dbReference>
<evidence type="ECO:0000256" key="8">
    <source>
        <dbReference type="ARBA" id="ARBA00023136"/>
    </source>
</evidence>
<feature type="transmembrane region" description="Helical" evidence="9">
    <location>
        <begin position="610"/>
        <end position="636"/>
    </location>
</feature>
<keyword evidence="7 9" id="KW-1133">Transmembrane helix</keyword>
<evidence type="ECO:0000256" key="7">
    <source>
        <dbReference type="ARBA" id="ARBA00022989"/>
    </source>
</evidence>
<reference evidence="11" key="1">
    <citation type="journal article" date="2013" name="Nature">
        <title>The genomes of four tapeworm species reveal adaptations to parasitism.</title>
        <authorList>
            <person name="Tsai I.J."/>
            <person name="Zarowiecki M."/>
            <person name="Holroyd N."/>
            <person name="Garciarrubio A."/>
            <person name="Sanchez-Flores A."/>
            <person name="Brooks K.L."/>
            <person name="Tracey A."/>
            <person name="Bobes R.J."/>
            <person name="Fragoso G."/>
            <person name="Sciutto E."/>
            <person name="Aslett M."/>
            <person name="Beasley H."/>
            <person name="Bennett H.M."/>
            <person name="Cai J."/>
            <person name="Camicia F."/>
            <person name="Clark R."/>
            <person name="Cucher M."/>
            <person name="De Silva N."/>
            <person name="Day T.A."/>
            <person name="Deplazes P."/>
            <person name="Estrada K."/>
            <person name="Fernandez C."/>
            <person name="Holland P.W."/>
            <person name="Hou J."/>
            <person name="Hu S."/>
            <person name="Huckvale T."/>
            <person name="Hung S.S."/>
            <person name="Kamenetzky L."/>
            <person name="Keane J.A."/>
            <person name="Kiss F."/>
            <person name="Koziol U."/>
            <person name="Lambert O."/>
            <person name="Liu K."/>
            <person name="Luo X."/>
            <person name="Luo Y."/>
            <person name="Macchiaroli N."/>
            <person name="Nichol S."/>
            <person name="Paps J."/>
            <person name="Parkinson J."/>
            <person name="Pouchkina-Stantcheva N."/>
            <person name="Riddiford N."/>
            <person name="Rosenzvit M."/>
            <person name="Salinas G."/>
            <person name="Wasmuth J.D."/>
            <person name="Zamanian M."/>
            <person name="Zheng Y."/>
            <person name="Cai X."/>
            <person name="Soberon X."/>
            <person name="Olson P.D."/>
            <person name="Laclette J.P."/>
            <person name="Brehm K."/>
            <person name="Berriman M."/>
            <person name="Garciarrubio A."/>
            <person name="Bobes R.J."/>
            <person name="Fragoso G."/>
            <person name="Sanchez-Flores A."/>
            <person name="Estrada K."/>
            <person name="Cevallos M.A."/>
            <person name="Morett E."/>
            <person name="Gonzalez V."/>
            <person name="Portillo T."/>
            <person name="Ochoa-Leyva A."/>
            <person name="Jose M.V."/>
            <person name="Sciutto E."/>
            <person name="Landa A."/>
            <person name="Jimenez L."/>
            <person name="Valdes V."/>
            <person name="Carrero J.C."/>
            <person name="Larralde C."/>
            <person name="Morales-Montor J."/>
            <person name="Limon-Lason J."/>
            <person name="Soberon X."/>
            <person name="Laclette J.P."/>
        </authorList>
    </citation>
    <scope>NUCLEOTIDE SEQUENCE [LARGE SCALE GENOMIC DNA]</scope>
</reference>
<evidence type="ECO:0000256" key="5">
    <source>
        <dbReference type="ARBA" id="ARBA00022741"/>
    </source>
</evidence>
<proteinExistence type="inferred from homology"/>
<dbReference type="STRING" id="6211.A0A068XTZ7"/>
<reference evidence="11" key="2">
    <citation type="submission" date="2015-11" db="EMBL/GenBank/DDBJ databases">
        <authorList>
            <person name="Zhang Y."/>
            <person name="Guo Z."/>
        </authorList>
    </citation>
    <scope>NUCLEOTIDE SEQUENCE</scope>
</reference>
<dbReference type="Pfam" id="PF00005">
    <property type="entry name" value="ABC_tran"/>
    <property type="match status" value="1"/>
</dbReference>
<dbReference type="InterPro" id="IPR003439">
    <property type="entry name" value="ABC_transporter-like_ATP-bd"/>
</dbReference>
<keyword evidence="8 9" id="KW-0472">Membrane</keyword>
<dbReference type="InterPro" id="IPR013525">
    <property type="entry name" value="ABC2_TM"/>
</dbReference>
<comment type="similarity">
    <text evidence="2">Belongs to the ABC transporter superfamily. ABCG family. Eye pigment precursor importer (TC 3.A.1.204) subfamily.</text>
</comment>
<evidence type="ECO:0000256" key="3">
    <source>
        <dbReference type="ARBA" id="ARBA00022448"/>
    </source>
</evidence>
<dbReference type="CDD" id="cd03213">
    <property type="entry name" value="ABCG_EPDR"/>
    <property type="match status" value="1"/>
</dbReference>
<keyword evidence="3" id="KW-0813">Transport</keyword>
<dbReference type="eggNOG" id="KOG0061">
    <property type="taxonomic scope" value="Eukaryota"/>
</dbReference>
<dbReference type="PANTHER" id="PTHR48041:SF116">
    <property type="entry name" value="PROTEIN BROWN"/>
    <property type="match status" value="1"/>
</dbReference>
<evidence type="ECO:0000256" key="9">
    <source>
        <dbReference type="SAM" id="Phobius"/>
    </source>
</evidence>
<keyword evidence="5" id="KW-0547">Nucleotide-binding</keyword>
<keyword evidence="6" id="KW-0067">ATP-binding</keyword>
<organism evidence="11 12">
    <name type="scientific">Echinococcus multilocularis</name>
    <name type="common">Fox tapeworm</name>
    <dbReference type="NCBI Taxonomy" id="6211"/>
    <lineage>
        <taxon>Eukaryota</taxon>
        <taxon>Metazoa</taxon>
        <taxon>Spiralia</taxon>
        <taxon>Lophotrochozoa</taxon>
        <taxon>Platyhelminthes</taxon>
        <taxon>Cestoda</taxon>
        <taxon>Eucestoda</taxon>
        <taxon>Cyclophyllidea</taxon>
        <taxon>Taeniidae</taxon>
        <taxon>Echinococcus</taxon>
    </lineage>
</organism>
<dbReference type="AlphaFoldDB" id="A0A068XTZ7"/>
<evidence type="ECO:0000313" key="12">
    <source>
        <dbReference type="Proteomes" id="UP000017246"/>
    </source>
</evidence>
<feature type="transmembrane region" description="Helical" evidence="9">
    <location>
        <begin position="466"/>
        <end position="487"/>
    </location>
</feature>
<dbReference type="OMA" id="DRFLLFW"/>
<dbReference type="PROSITE" id="PS50893">
    <property type="entry name" value="ABC_TRANSPORTER_2"/>
    <property type="match status" value="1"/>
</dbReference>
<feature type="transmembrane region" description="Helical" evidence="9">
    <location>
        <begin position="712"/>
        <end position="733"/>
    </location>
</feature>
<keyword evidence="4 9" id="KW-0812">Transmembrane</keyword>
<dbReference type="SMART" id="SM00382">
    <property type="entry name" value="AAA"/>
    <property type="match status" value="1"/>
</dbReference>